<dbReference type="AlphaFoldDB" id="A0A1R4AAK1"/>
<dbReference type="GeneID" id="24424305"/>
<reference evidence="1 2" key="2">
    <citation type="journal article" date="2013" name="PLoS ONE">
        <title>Whole genome mapping and re-organization of the nuclear and mitochondrial genomes of Babesia microti isolates.</title>
        <authorList>
            <person name="Cornillot E."/>
            <person name="Dassouli A."/>
            <person name="Garg A."/>
            <person name="Pachikara N."/>
            <person name="Randazzo S."/>
            <person name="Depoix D."/>
            <person name="Carcy B."/>
            <person name="Delbecq S."/>
            <person name="Frutos R."/>
            <person name="Silva J.C."/>
            <person name="Sutton R."/>
            <person name="Krause P.J."/>
            <person name="Mamoun C.B."/>
        </authorList>
    </citation>
    <scope>NUCLEOTIDE SEQUENCE [LARGE SCALE GENOMIC DNA]</scope>
    <source>
        <strain evidence="1 2">RI</strain>
    </source>
</reference>
<protein>
    <recommendedName>
        <fullName evidence="3">RAP domain-containing protein</fullName>
    </recommendedName>
</protein>
<dbReference type="RefSeq" id="XP_021338214.1">
    <property type="nucleotide sequence ID" value="XM_021481590.1"/>
</dbReference>
<reference evidence="1 2" key="1">
    <citation type="journal article" date="2012" name="Nucleic Acids Res.">
        <title>Sequencing of the smallest Apicomplexan genome from the human pathogen Babesia microti.</title>
        <authorList>
            <person name="Cornillot E."/>
            <person name="Hadj-Kaddour K."/>
            <person name="Dassouli A."/>
            <person name="Noel B."/>
            <person name="Ranwez V."/>
            <person name="Vacherie B."/>
            <person name="Augagneur Y."/>
            <person name="Bres V."/>
            <person name="Duclos A."/>
            <person name="Randazzo S."/>
            <person name="Carcy B."/>
            <person name="Debierre-Grockiego F."/>
            <person name="Delbecq S."/>
            <person name="Moubri-Menage K."/>
            <person name="Shams-Eldin H."/>
            <person name="Usmani-Brown S."/>
            <person name="Bringaud F."/>
            <person name="Wincker P."/>
            <person name="Vivares C.P."/>
            <person name="Schwarz R.T."/>
            <person name="Schetters T.P."/>
            <person name="Krause P.J."/>
            <person name="Gorenflot A."/>
            <person name="Berry V."/>
            <person name="Barbe V."/>
            <person name="Ben Mamoun C."/>
        </authorList>
    </citation>
    <scope>NUCLEOTIDE SEQUENCE [LARGE SCALE GENOMIC DNA]</scope>
    <source>
        <strain evidence="1 2">RI</strain>
    </source>
</reference>
<evidence type="ECO:0008006" key="3">
    <source>
        <dbReference type="Google" id="ProtNLM"/>
    </source>
</evidence>
<accession>A0A1R4AAK1</accession>
<dbReference type="Proteomes" id="UP000002899">
    <property type="component" value="Chromosome II"/>
</dbReference>
<dbReference type="EMBL" id="FO082872">
    <property type="protein sequence ID" value="SJK86015.1"/>
    <property type="molecule type" value="Genomic_DNA"/>
</dbReference>
<reference evidence="1 2" key="3">
    <citation type="journal article" date="2016" name="Sci. Rep.">
        <title>Genome-wide diversity and gene expression profiling of Babesia microti isolates identify polymorphic genes that mediate host-pathogen interactions.</title>
        <authorList>
            <person name="Silva J.C."/>
            <person name="Cornillot E."/>
            <person name="McCracken C."/>
            <person name="Usmani-Brown S."/>
            <person name="Dwivedi A."/>
            <person name="Ifeonu O.O."/>
            <person name="Crabtree J."/>
            <person name="Gotia H.T."/>
            <person name="Virji A.Z."/>
            <person name="Reynes C."/>
            <person name="Colinge J."/>
            <person name="Kumar V."/>
            <person name="Lawres L."/>
            <person name="Pazzi J.E."/>
            <person name="Pablo J.V."/>
            <person name="Hung C."/>
            <person name="Brancato J."/>
            <person name="Kumari P."/>
            <person name="Orvis J."/>
            <person name="Tretina K."/>
            <person name="Chibucos M."/>
            <person name="Ott S."/>
            <person name="Sadzewicz L."/>
            <person name="Sengamalay N."/>
            <person name="Shetty A.C."/>
            <person name="Su Q."/>
            <person name="Tallon L."/>
            <person name="Fraser C.M."/>
            <person name="Frutos R."/>
            <person name="Molina D.M."/>
            <person name="Krause P.J."/>
            <person name="Ben Mamoun C."/>
        </authorList>
    </citation>
    <scope>NUCLEOTIDE SEQUENCE [LARGE SCALE GENOMIC DNA]</scope>
    <source>
        <strain evidence="1 2">RI</strain>
    </source>
</reference>
<dbReference type="VEuPathDB" id="PiroplasmaDB:BMR1_02g02606"/>
<evidence type="ECO:0000313" key="2">
    <source>
        <dbReference type="Proteomes" id="UP000002899"/>
    </source>
</evidence>
<keyword evidence="2" id="KW-1185">Reference proteome</keyword>
<evidence type="ECO:0000313" key="1">
    <source>
        <dbReference type="EMBL" id="SJK86015.1"/>
    </source>
</evidence>
<organism evidence="1 2">
    <name type="scientific">Babesia microti (strain RI)</name>
    <dbReference type="NCBI Taxonomy" id="1133968"/>
    <lineage>
        <taxon>Eukaryota</taxon>
        <taxon>Sar</taxon>
        <taxon>Alveolata</taxon>
        <taxon>Apicomplexa</taxon>
        <taxon>Aconoidasida</taxon>
        <taxon>Piroplasmida</taxon>
        <taxon>Babesiidae</taxon>
        <taxon>Babesia</taxon>
    </lineage>
</organism>
<proteinExistence type="predicted"/>
<dbReference type="KEGG" id="bmic:BMR1_02g02606"/>
<sequence>MQCYICIHSSNFLRKISLDKARSLFSTSKNSYYKILCTSRALLDQTVGSTVNSAFRNIKEHERLKHDIKEATADIKSQINTLTTNELFALLLTYIQIFKRCRITGEFYQNLLKEIIAKLNDVDSKCKDIDEKAFIKNGVGHLIPLIKSLHINETYGVHLFGALRYFEGDSEFSSQVWDYITKRVSSSIQKFPLQQLQQITDHLSTITVRKSWKFTGPILLRATLLMMDKVDQTNQSLNIYNILNIFKALSKGNVDVSSEIVTKLFKYIENSLDSPMETPYRWTKLKVHLLQTLLLCNFATPILVEKLIDHIRMFCSSCGSINVKYLQDTNDYVNQYNTNDNIDPRNSLYPKYANFIVPGGLEKPKVESNAKFLYLAGLEKLQEFGKITFCRSIKLIQILISMEYPYMISSFSSSTLSFLEQVNKFQLKSFPEPNKMIEEFESALKLKFTIKVIGPFETYYIDKSNDLICLEPVIQRQLTKGKHCKMLDIKLKYLNSMGWSPKLVYESEWKKLSVSEKKIFAQNLWGLFKPQ</sequence>
<name>A0A1R4AAK1_BABMR</name>